<dbReference type="SUPFAM" id="SSF52096">
    <property type="entry name" value="ClpP/crotonase"/>
    <property type="match status" value="1"/>
</dbReference>
<gene>
    <name evidence="3" type="ORF">SAMN04487907_11129</name>
</gene>
<dbReference type="Gene3D" id="3.90.226.10">
    <property type="entry name" value="2-enoyl-CoA Hydratase, Chain A, domain 1"/>
    <property type="match status" value="1"/>
</dbReference>
<dbReference type="STRING" id="1334022.SAMN04487907_11129"/>
<proteinExistence type="predicted"/>
<dbReference type="GO" id="GO:0006508">
    <property type="term" value="P:proteolysis"/>
    <property type="evidence" value="ECO:0007669"/>
    <property type="project" value="InterPro"/>
</dbReference>
<dbReference type="EMBL" id="FOKV01000011">
    <property type="protein sequence ID" value="SFC88278.1"/>
    <property type="molecule type" value="Genomic_DNA"/>
</dbReference>
<dbReference type="Proteomes" id="UP000199438">
    <property type="component" value="Unassembled WGS sequence"/>
</dbReference>
<accession>A0A1I1MYG0</accession>
<feature type="domain" description="Tail specific protease" evidence="2">
    <location>
        <begin position="233"/>
        <end position="446"/>
    </location>
</feature>
<dbReference type="RefSeq" id="WP_092544847.1">
    <property type="nucleotide sequence ID" value="NZ_FOKV01000011.1"/>
</dbReference>
<keyword evidence="4" id="KW-1185">Reference proteome</keyword>
<evidence type="ECO:0000256" key="1">
    <source>
        <dbReference type="SAM" id="SignalP"/>
    </source>
</evidence>
<evidence type="ECO:0000259" key="2">
    <source>
        <dbReference type="Pfam" id="PF03572"/>
    </source>
</evidence>
<feature type="signal peptide" evidence="1">
    <location>
        <begin position="1"/>
        <end position="21"/>
    </location>
</feature>
<feature type="chain" id="PRO_5011686899" evidence="1">
    <location>
        <begin position="22"/>
        <end position="464"/>
    </location>
</feature>
<sequence>MFRRYYSLIFFIFLSVQFVAAQECDCTHALSALIKKVENEYPGFKEKTKDALIYNNQKNALYQRAKIITKNCLPVLEDYVNFFNDSHIWLIENKKARDVNDELKSTIINIDQFLSQSESTDPLEGIWTSDNYKIGIKKKGRVYEGFVLESESDEWPKGALKLKIKDSVIEYAFNDHVFREDTYSLHDNSILHLDKFRINFIRQSVIAQNPDKDSLQLKLNKIDGLYFEKLSSKTAYIRLSNFSYRFVEHIEAIIENNKKQLEKSHNLIIDLRGNGGGTDDAYQKLLPYIATNPLRHIGVEYLVTPTLIEGLENYLDKLEDTKENRDDIIRLTKQIKLFKEHPGEFVNPKSYSVEVTSVDRANNSPEQIVFLVDEEVGSAAENLLLLSRQSKKVKIMGRPSYGVLDYASARIFNFGCTDFQLVLPTYRSLRLPEYPIDNIGVQPDIYLDKTISNWVKFAIDYLEF</sequence>
<evidence type="ECO:0000313" key="3">
    <source>
        <dbReference type="EMBL" id="SFC88278.1"/>
    </source>
</evidence>
<dbReference type="Pfam" id="PF03572">
    <property type="entry name" value="Peptidase_S41"/>
    <property type="match status" value="1"/>
</dbReference>
<dbReference type="InterPro" id="IPR029045">
    <property type="entry name" value="ClpP/crotonase-like_dom_sf"/>
</dbReference>
<protein>
    <submittedName>
        <fullName evidence="3">Peptidase family S41</fullName>
    </submittedName>
</protein>
<evidence type="ECO:0000313" key="4">
    <source>
        <dbReference type="Proteomes" id="UP000199438"/>
    </source>
</evidence>
<dbReference type="OrthoDB" id="2327485at2"/>
<keyword evidence="1" id="KW-0732">Signal</keyword>
<organism evidence="3 4">
    <name type="scientific">Zunongwangia mangrovi</name>
    <dbReference type="NCBI Taxonomy" id="1334022"/>
    <lineage>
        <taxon>Bacteria</taxon>
        <taxon>Pseudomonadati</taxon>
        <taxon>Bacteroidota</taxon>
        <taxon>Flavobacteriia</taxon>
        <taxon>Flavobacteriales</taxon>
        <taxon>Flavobacteriaceae</taxon>
        <taxon>Zunongwangia</taxon>
    </lineage>
</organism>
<name>A0A1I1MYG0_9FLAO</name>
<dbReference type="AlphaFoldDB" id="A0A1I1MYG0"/>
<reference evidence="4" key="1">
    <citation type="submission" date="2016-10" db="EMBL/GenBank/DDBJ databases">
        <authorList>
            <person name="Varghese N."/>
            <person name="Submissions S."/>
        </authorList>
    </citation>
    <scope>NUCLEOTIDE SEQUENCE [LARGE SCALE GENOMIC DNA]</scope>
    <source>
        <strain evidence="4">DSM 24499</strain>
    </source>
</reference>
<dbReference type="GO" id="GO:0008236">
    <property type="term" value="F:serine-type peptidase activity"/>
    <property type="evidence" value="ECO:0007669"/>
    <property type="project" value="InterPro"/>
</dbReference>
<dbReference type="InterPro" id="IPR005151">
    <property type="entry name" value="Tail-specific_protease"/>
</dbReference>